<dbReference type="InterPro" id="IPR002631">
    <property type="entry name" value="Plasmid_rep_OBD"/>
</dbReference>
<name>A0A3S8SDB9_LACHE</name>
<reference evidence="2 3" key="1">
    <citation type="submission" date="2017-02" db="EMBL/GenBank/DDBJ databases">
        <title>Complete genome sequence of Lactobacillus helveticus.</title>
        <authorList>
            <person name="Kim J.F."/>
            <person name="Chung Y."/>
            <person name="Kwak M."/>
        </authorList>
    </citation>
    <scope>NUCLEOTIDE SEQUENCE [LARGE SCALE GENOMIC DNA]</scope>
    <source>
        <strain evidence="2 3">LH5</strain>
    </source>
</reference>
<dbReference type="AlphaFoldDB" id="A0A3S8SDB9"/>
<dbReference type="GO" id="GO:0003677">
    <property type="term" value="F:DNA binding"/>
    <property type="evidence" value="ECO:0007669"/>
    <property type="project" value="InterPro"/>
</dbReference>
<evidence type="ECO:0000313" key="2">
    <source>
        <dbReference type="EMBL" id="AZK91788.1"/>
    </source>
</evidence>
<organism evidence="2 3">
    <name type="scientific">Lactobacillus helveticus</name>
    <name type="common">Lactobacillus suntoryeus</name>
    <dbReference type="NCBI Taxonomy" id="1587"/>
    <lineage>
        <taxon>Bacteria</taxon>
        <taxon>Bacillati</taxon>
        <taxon>Bacillota</taxon>
        <taxon>Bacilli</taxon>
        <taxon>Lactobacillales</taxon>
        <taxon>Lactobacillaceae</taxon>
        <taxon>Lactobacillus</taxon>
    </lineage>
</organism>
<proteinExistence type="predicted"/>
<dbReference type="EMBL" id="CP019581">
    <property type="protein sequence ID" value="AZK91788.1"/>
    <property type="molecule type" value="Genomic_DNA"/>
</dbReference>
<dbReference type="Pfam" id="PF01719">
    <property type="entry name" value="Rep_OBD"/>
    <property type="match status" value="1"/>
</dbReference>
<evidence type="ECO:0000313" key="3">
    <source>
        <dbReference type="Proteomes" id="UP000267945"/>
    </source>
</evidence>
<gene>
    <name evidence="2" type="ORF">LH5_01549</name>
</gene>
<protein>
    <submittedName>
        <fullName evidence="2">Plasmid replication protein</fullName>
    </submittedName>
</protein>
<dbReference type="Gene3D" id="3.40.1310.30">
    <property type="match status" value="1"/>
</dbReference>
<dbReference type="GO" id="GO:0003916">
    <property type="term" value="F:DNA topoisomerase activity"/>
    <property type="evidence" value="ECO:0007669"/>
    <property type="project" value="InterPro"/>
</dbReference>
<sequence>MAQKTKSRQYMMVQDLNKLPYDLGKLKEILSGLKAKEWAFIVHDKDKSENGGLVKPHVHQFLSLKMKECLTHSLKL</sequence>
<dbReference type="Proteomes" id="UP000267945">
    <property type="component" value="Chromosome"/>
</dbReference>
<dbReference type="GO" id="GO:0005727">
    <property type="term" value="C:extrachromosomal circular DNA"/>
    <property type="evidence" value="ECO:0007669"/>
    <property type="project" value="InterPro"/>
</dbReference>
<evidence type="ECO:0000259" key="1">
    <source>
        <dbReference type="Pfam" id="PF01719"/>
    </source>
</evidence>
<dbReference type="GO" id="GO:0006260">
    <property type="term" value="P:DNA replication"/>
    <property type="evidence" value="ECO:0007669"/>
    <property type="project" value="InterPro"/>
</dbReference>
<feature type="domain" description="Plasmid replication protein origin binding" evidence="1">
    <location>
        <begin position="3"/>
        <end position="67"/>
    </location>
</feature>
<accession>A0A3S8SDB9</accession>